<feature type="compositionally biased region" description="Polar residues" evidence="1">
    <location>
        <begin position="250"/>
        <end position="262"/>
    </location>
</feature>
<feature type="compositionally biased region" description="Low complexity" evidence="1">
    <location>
        <begin position="163"/>
        <end position="172"/>
    </location>
</feature>
<feature type="compositionally biased region" description="Pro residues" evidence="1">
    <location>
        <begin position="268"/>
        <end position="277"/>
    </location>
</feature>
<dbReference type="RefSeq" id="WP_066466916.1">
    <property type="nucleotide sequence ID" value="NZ_CP079105.1"/>
</dbReference>
<protein>
    <recommendedName>
        <fullName evidence="4">Glycine rich protein</fullName>
    </recommendedName>
</protein>
<feature type="region of interest" description="Disordered" evidence="1">
    <location>
        <begin position="154"/>
        <end position="297"/>
    </location>
</feature>
<feature type="compositionally biased region" description="Basic and acidic residues" evidence="1">
    <location>
        <begin position="286"/>
        <end position="297"/>
    </location>
</feature>
<evidence type="ECO:0000313" key="3">
    <source>
        <dbReference type="Proteomes" id="UP000887023"/>
    </source>
</evidence>
<name>A0ABX8SCA5_9ACTN</name>
<evidence type="ECO:0000313" key="2">
    <source>
        <dbReference type="EMBL" id="QXQ14225.1"/>
    </source>
</evidence>
<evidence type="ECO:0008006" key="4">
    <source>
        <dbReference type="Google" id="ProtNLM"/>
    </source>
</evidence>
<evidence type="ECO:0000256" key="1">
    <source>
        <dbReference type="SAM" id="MobiDB-lite"/>
    </source>
</evidence>
<organism evidence="2 3">
    <name type="scientific">Skermania pinensis</name>
    <dbReference type="NCBI Taxonomy" id="39122"/>
    <lineage>
        <taxon>Bacteria</taxon>
        <taxon>Bacillati</taxon>
        <taxon>Actinomycetota</taxon>
        <taxon>Actinomycetes</taxon>
        <taxon>Mycobacteriales</taxon>
        <taxon>Gordoniaceae</taxon>
        <taxon>Skermania</taxon>
    </lineage>
</organism>
<gene>
    <name evidence="2" type="ORF">KV203_01960</name>
</gene>
<accession>A0ABX8SCA5</accession>
<sequence>MKPPADAVPADRTRYGSMLVALGAAGLLAGQPVGAAAETMQPECLTAGSAVVCTYLPGSLKTFTVPDGITSVDLTAIGARGQGTTARYPAVVSGRVAVAAGDQLSIRVPATSAGPNGIWPDAPVGQGNSGGGSANVMSPTVGKIYAIAGGSGGAGGPVGAGSDGSDTDGAAGLPNGQAAGAKQTILGDGGTGGGGAGPATTGVGGKGGPGPHPGAGGGGGFRGGGGGTGTATGPGGAGGMGSSLVPPNGTVEQLNKPPTVTITYYPAGDPPPLPAPTTAPTAPIADADRAGQDGASH</sequence>
<reference evidence="2" key="1">
    <citation type="submission" date="2021-07" db="EMBL/GenBank/DDBJ databases">
        <title>Candidatus Kaistella beijingensis sp. nov. isolated from a municipal wastewater treatment plant is involved in sludge foaming.</title>
        <authorList>
            <person name="Song Y."/>
            <person name="Liu S.-J."/>
        </authorList>
    </citation>
    <scope>NUCLEOTIDE SEQUENCE</scope>
    <source>
        <strain evidence="2">DSM 43998</strain>
    </source>
</reference>
<dbReference type="Proteomes" id="UP000887023">
    <property type="component" value="Chromosome"/>
</dbReference>
<feature type="compositionally biased region" description="Gly residues" evidence="1">
    <location>
        <begin position="187"/>
        <end position="241"/>
    </location>
</feature>
<dbReference type="EMBL" id="CP079105">
    <property type="protein sequence ID" value="QXQ14225.1"/>
    <property type="molecule type" value="Genomic_DNA"/>
</dbReference>
<keyword evidence="3" id="KW-1185">Reference proteome</keyword>
<proteinExistence type="predicted"/>